<dbReference type="Proteomes" id="UP000831290">
    <property type="component" value="Chromosome"/>
</dbReference>
<accession>A0A9E6ZLD8</accession>
<dbReference type="EMBL" id="CP094358">
    <property type="protein sequence ID" value="UOB16290.1"/>
    <property type="molecule type" value="Genomic_DNA"/>
</dbReference>
<organism evidence="1 2">
    <name type="scientific">Abyssalbus ytuae</name>
    <dbReference type="NCBI Taxonomy" id="2926907"/>
    <lineage>
        <taxon>Bacteria</taxon>
        <taxon>Pseudomonadati</taxon>
        <taxon>Bacteroidota</taxon>
        <taxon>Flavobacteriia</taxon>
        <taxon>Flavobacteriales</taxon>
        <taxon>Flavobacteriaceae</taxon>
        <taxon>Abyssalbus</taxon>
    </lineage>
</organism>
<dbReference type="AlphaFoldDB" id="A0A9E6ZLD8"/>
<evidence type="ECO:0008006" key="3">
    <source>
        <dbReference type="Google" id="ProtNLM"/>
    </source>
</evidence>
<evidence type="ECO:0000313" key="1">
    <source>
        <dbReference type="EMBL" id="UOB16290.1"/>
    </source>
</evidence>
<proteinExistence type="predicted"/>
<keyword evidence="2" id="KW-1185">Reference proteome</keyword>
<reference evidence="1" key="1">
    <citation type="submission" date="2022-03" db="EMBL/GenBank/DDBJ databases">
        <title>Description of Abyssus ytuae gen. nov., sp. nov., a novel member of the family Flavobacteriaceae isolated from the sediment of Mariana Trench.</title>
        <authorList>
            <person name="Zhang J."/>
            <person name="Xu X."/>
        </authorList>
    </citation>
    <scope>NUCLEOTIDE SEQUENCE</scope>
    <source>
        <strain evidence="1">MT3330</strain>
    </source>
</reference>
<dbReference type="KEGG" id="fbm:MQE35_11130"/>
<dbReference type="RefSeq" id="WP_255841460.1">
    <property type="nucleotide sequence ID" value="NZ_CP094358.1"/>
</dbReference>
<evidence type="ECO:0000313" key="2">
    <source>
        <dbReference type="Proteomes" id="UP000831290"/>
    </source>
</evidence>
<protein>
    <recommendedName>
        <fullName evidence="3">Lipoprotein</fullName>
    </recommendedName>
</protein>
<gene>
    <name evidence="1" type="ORF">MQE35_11130</name>
</gene>
<name>A0A9E6ZLD8_9FLAO</name>
<dbReference type="PROSITE" id="PS51257">
    <property type="entry name" value="PROKAR_LIPOPROTEIN"/>
    <property type="match status" value="1"/>
</dbReference>
<sequence>MKPKIIVLLMMCFILLGCGSIKPGVYKTICELYHSPALILILNNDGTFQYIKPYVDEKIVGKWEKSNDILILEADYFKLQEEGNVEPLYKFTESKGNDTYKIKGNKLLVYSLDDGYSSKCHLVRISDDTEKFKDYKLPK</sequence>